<dbReference type="Pfam" id="PF13385">
    <property type="entry name" value="Laminin_G_3"/>
    <property type="match status" value="1"/>
</dbReference>
<reference evidence="1" key="1">
    <citation type="journal article" date="2014" name="Front. Microbiol.">
        <title>High frequency of phylogenetically diverse reductive dehalogenase-homologous genes in deep subseafloor sedimentary metagenomes.</title>
        <authorList>
            <person name="Kawai M."/>
            <person name="Futagami T."/>
            <person name="Toyoda A."/>
            <person name="Takaki Y."/>
            <person name="Nishi S."/>
            <person name="Hori S."/>
            <person name="Arai W."/>
            <person name="Tsubouchi T."/>
            <person name="Morono Y."/>
            <person name="Uchiyama I."/>
            <person name="Ito T."/>
            <person name="Fujiyama A."/>
            <person name="Inagaki F."/>
            <person name="Takami H."/>
        </authorList>
    </citation>
    <scope>NUCLEOTIDE SEQUENCE</scope>
    <source>
        <strain evidence="1">Expedition CK06-06</strain>
    </source>
</reference>
<dbReference type="AlphaFoldDB" id="X1D016"/>
<organism evidence="1">
    <name type="scientific">marine sediment metagenome</name>
    <dbReference type="NCBI Taxonomy" id="412755"/>
    <lineage>
        <taxon>unclassified sequences</taxon>
        <taxon>metagenomes</taxon>
        <taxon>ecological metagenomes</taxon>
    </lineage>
</organism>
<evidence type="ECO:0000313" key="1">
    <source>
        <dbReference type="EMBL" id="GAH01610.1"/>
    </source>
</evidence>
<comment type="caution">
    <text evidence="1">The sequence shown here is derived from an EMBL/GenBank/DDBJ whole genome shotgun (WGS) entry which is preliminary data.</text>
</comment>
<accession>X1D016</accession>
<dbReference type="EMBL" id="BART01028144">
    <property type="protein sequence ID" value="GAH01610.1"/>
    <property type="molecule type" value="Genomic_DNA"/>
</dbReference>
<dbReference type="Gene3D" id="2.60.120.200">
    <property type="match status" value="1"/>
</dbReference>
<proteinExistence type="predicted"/>
<gene>
    <name evidence="1" type="ORF">S01H4_49699</name>
</gene>
<protein>
    <recommendedName>
        <fullName evidence="2">LamG domain-containing protein</fullName>
    </recommendedName>
</protein>
<dbReference type="SUPFAM" id="SSF49899">
    <property type="entry name" value="Concanavalin A-like lectins/glucanases"/>
    <property type="match status" value="1"/>
</dbReference>
<feature type="non-terminal residue" evidence="1">
    <location>
        <position position="1"/>
    </location>
</feature>
<name>X1D016_9ZZZZ</name>
<sequence>YTNTTGTWHLNETKYPELPINMKVDTFNNLNMTGNVGYWRFNNQSEYGENNTHFYDFSGNGNNGTGVNFDGDEIVDGKFDKGILFEGEYIQIPDSSSLDISSEITISAWINAIAWDGQQVVVTKPYDGSDVPVWFMRNDNDWDGIGLGIYDGSWHFADTGADVITGEWVHLAGTFQIYFPSGILSTVKLTLNSLVTLYKS</sequence>
<dbReference type="InterPro" id="IPR013320">
    <property type="entry name" value="ConA-like_dom_sf"/>
</dbReference>
<evidence type="ECO:0008006" key="2">
    <source>
        <dbReference type="Google" id="ProtNLM"/>
    </source>
</evidence>